<sequence>MEECPHFQDLTVKRFLKTLLEHNRRDILSKLEKFVRLKPGSDAAKTFTVYPEGSAGTFLQKVDAVLPVLSPQLLRQIQNRDFSREIQNRDFSRESEWEKRYNCFAHSMMLDQHVEYGSKNGFCRAVCPARFPEESQGVMLLRPSLSIQRDPQVLVVESCLDSVDGKQSGFQSKVVVIHAQDTREDALQLASQLRNPMEGNRLYVLLLQESKKNTQVKSSLRCDPWNSIHKWFIKVDAVLPVLSPQLLRQIQNRDFSRESEWEKRYNRFAHSMMLDQHVEYGSKNGFCRAVCPARFPEETHFSHKMNAVSYSMT</sequence>
<organism evidence="1 2">
    <name type="scientific">Scylla paramamosain</name>
    <name type="common">Mud crab</name>
    <dbReference type="NCBI Taxonomy" id="85552"/>
    <lineage>
        <taxon>Eukaryota</taxon>
        <taxon>Metazoa</taxon>
        <taxon>Ecdysozoa</taxon>
        <taxon>Arthropoda</taxon>
        <taxon>Crustacea</taxon>
        <taxon>Multicrustacea</taxon>
        <taxon>Malacostraca</taxon>
        <taxon>Eumalacostraca</taxon>
        <taxon>Eucarida</taxon>
        <taxon>Decapoda</taxon>
        <taxon>Pleocyemata</taxon>
        <taxon>Brachyura</taxon>
        <taxon>Eubrachyura</taxon>
        <taxon>Portunoidea</taxon>
        <taxon>Portunidae</taxon>
        <taxon>Portuninae</taxon>
        <taxon>Scylla</taxon>
    </lineage>
</organism>
<protein>
    <submittedName>
        <fullName evidence="1">Uncharacterized protein</fullName>
    </submittedName>
</protein>
<gene>
    <name evidence="1" type="ORF">O3P69_014546</name>
</gene>
<reference evidence="1 2" key="1">
    <citation type="submission" date="2023-03" db="EMBL/GenBank/DDBJ databases">
        <title>High-quality genome of Scylla paramamosain provides insights in environmental adaptation.</title>
        <authorList>
            <person name="Zhang L."/>
        </authorList>
    </citation>
    <scope>NUCLEOTIDE SEQUENCE [LARGE SCALE GENOMIC DNA]</scope>
    <source>
        <strain evidence="1">LZ_2023a</strain>
        <tissue evidence="1">Muscle</tissue>
    </source>
</reference>
<comment type="caution">
    <text evidence="1">The sequence shown here is derived from an EMBL/GenBank/DDBJ whole genome shotgun (WGS) entry which is preliminary data.</text>
</comment>
<dbReference type="AlphaFoldDB" id="A0AAW0SF29"/>
<evidence type="ECO:0000313" key="2">
    <source>
        <dbReference type="Proteomes" id="UP001487740"/>
    </source>
</evidence>
<dbReference type="Proteomes" id="UP001487740">
    <property type="component" value="Unassembled WGS sequence"/>
</dbReference>
<accession>A0AAW0SF29</accession>
<proteinExistence type="predicted"/>
<evidence type="ECO:0000313" key="1">
    <source>
        <dbReference type="EMBL" id="KAK8373619.1"/>
    </source>
</evidence>
<keyword evidence="2" id="KW-1185">Reference proteome</keyword>
<name>A0AAW0SF29_SCYPA</name>
<dbReference type="EMBL" id="JARAKH010001061">
    <property type="protein sequence ID" value="KAK8373619.1"/>
    <property type="molecule type" value="Genomic_DNA"/>
</dbReference>